<dbReference type="PANTHER" id="PTHR32170">
    <property type="entry name" value="PROTEASOME ACTIVATOR COMPLEX SUBUNIT 4"/>
    <property type="match status" value="1"/>
</dbReference>
<comment type="caution">
    <text evidence="1">The sequence shown here is derived from an EMBL/GenBank/DDBJ whole genome shotgun (WGS) entry which is preliminary data.</text>
</comment>
<accession>A0A396ISM3</accession>
<gene>
    <name evidence="1" type="ORF">MtrunA17_Chr3g0103301</name>
</gene>
<dbReference type="EMBL" id="PSQE01000003">
    <property type="protein sequence ID" value="RHN67493.1"/>
    <property type="molecule type" value="Genomic_DNA"/>
</dbReference>
<evidence type="ECO:0000313" key="1">
    <source>
        <dbReference type="EMBL" id="RHN67493.1"/>
    </source>
</evidence>
<dbReference type="AlphaFoldDB" id="A0A396ISM3"/>
<sequence length="141" mass="15830">MRQVREALGVTLSILCSNIRLYHSSHRDNVGDESTNSADNLMKDESWVHCLTVRAAEAVVNIQIASQSDKAVNTIDTNSQNRHLDGDSQDDMKWMETLLYFIISSLKSGRSSYLRDVIVGLLYPVISLQDFDSLILLSLQV</sequence>
<dbReference type="GO" id="GO:0016504">
    <property type="term" value="F:peptidase activator activity"/>
    <property type="evidence" value="ECO:0007669"/>
    <property type="project" value="InterPro"/>
</dbReference>
<dbReference type="InterPro" id="IPR035309">
    <property type="entry name" value="PSME4"/>
</dbReference>
<protein>
    <submittedName>
        <fullName evidence="1">Uncharacterized protein</fullName>
    </submittedName>
</protein>
<reference evidence="1" key="1">
    <citation type="journal article" date="2018" name="Nat. Plants">
        <title>Whole-genome landscape of Medicago truncatula symbiotic genes.</title>
        <authorList>
            <person name="Pecrix Y."/>
            <person name="Gamas P."/>
            <person name="Carrere S."/>
        </authorList>
    </citation>
    <scope>NUCLEOTIDE SEQUENCE</scope>
    <source>
        <tissue evidence="1">Leaves</tissue>
    </source>
</reference>
<proteinExistence type="predicted"/>
<dbReference type="Gramene" id="rna15686">
    <property type="protein sequence ID" value="RHN67493.1"/>
    <property type="gene ID" value="gene15686"/>
</dbReference>
<dbReference type="PANTHER" id="PTHR32170:SF3">
    <property type="entry name" value="PROTEASOME ACTIVATOR COMPLEX SUBUNIT 4"/>
    <property type="match status" value="1"/>
</dbReference>
<organism evidence="1">
    <name type="scientific">Medicago truncatula</name>
    <name type="common">Barrel medic</name>
    <name type="synonym">Medicago tribuloides</name>
    <dbReference type="NCBI Taxonomy" id="3880"/>
    <lineage>
        <taxon>Eukaryota</taxon>
        <taxon>Viridiplantae</taxon>
        <taxon>Streptophyta</taxon>
        <taxon>Embryophyta</taxon>
        <taxon>Tracheophyta</taxon>
        <taxon>Spermatophyta</taxon>
        <taxon>Magnoliopsida</taxon>
        <taxon>eudicotyledons</taxon>
        <taxon>Gunneridae</taxon>
        <taxon>Pentapetalae</taxon>
        <taxon>rosids</taxon>
        <taxon>fabids</taxon>
        <taxon>Fabales</taxon>
        <taxon>Fabaceae</taxon>
        <taxon>Papilionoideae</taxon>
        <taxon>50 kb inversion clade</taxon>
        <taxon>NPAAA clade</taxon>
        <taxon>Hologalegina</taxon>
        <taxon>IRL clade</taxon>
        <taxon>Trifolieae</taxon>
        <taxon>Medicago</taxon>
    </lineage>
</organism>
<dbReference type="Proteomes" id="UP000265566">
    <property type="component" value="Chromosome 3"/>
</dbReference>
<name>A0A396ISM3_MEDTR</name>
<dbReference type="GO" id="GO:0070628">
    <property type="term" value="F:proteasome binding"/>
    <property type="evidence" value="ECO:0007669"/>
    <property type="project" value="InterPro"/>
</dbReference>